<dbReference type="Proteomes" id="UP001212263">
    <property type="component" value="Unassembled WGS sequence"/>
</dbReference>
<dbReference type="PANTHER" id="PTHR43692">
    <property type="entry name" value="UDP-N-ACETYLMURAMOYLALANINE--D-GLUTAMATE LIGASE"/>
    <property type="match status" value="1"/>
</dbReference>
<dbReference type="Proteomes" id="UP000284434">
    <property type="component" value="Unassembled WGS sequence"/>
</dbReference>
<dbReference type="SUPFAM" id="SSF53244">
    <property type="entry name" value="MurD-like peptide ligases, peptide-binding domain"/>
    <property type="match status" value="1"/>
</dbReference>
<dbReference type="Proteomes" id="UP000283426">
    <property type="component" value="Unassembled WGS sequence"/>
</dbReference>
<dbReference type="Pfam" id="PF21377">
    <property type="entry name" value="MurD_N"/>
    <property type="match status" value="1"/>
</dbReference>
<name>A0A1Y3YI92_9BACT</name>
<dbReference type="GO" id="GO:0009252">
    <property type="term" value="P:peptidoglycan biosynthetic process"/>
    <property type="evidence" value="ECO:0007669"/>
    <property type="project" value="UniProtKB-UniRule"/>
</dbReference>
<evidence type="ECO:0000313" key="17">
    <source>
        <dbReference type="Proteomes" id="UP000284243"/>
    </source>
</evidence>
<keyword evidence="7 8" id="KW-0133">Cell shape</keyword>
<protein>
    <recommendedName>
        <fullName evidence="7 8">UDP-N-acetylmuramoylalanine--D-glutamate ligase</fullName>
        <ecNumber evidence="7 8">6.3.2.9</ecNumber>
    </recommendedName>
    <alternativeName>
        <fullName evidence="7">D-glutamic acid-adding enzyme</fullName>
    </alternativeName>
    <alternativeName>
        <fullName evidence="7">UDP-N-acetylmuramoyl-L-alanyl-D-glutamate synthetase</fullName>
    </alternativeName>
</protein>
<accession>A0A1Y3YI92</accession>
<dbReference type="GO" id="GO:0071555">
    <property type="term" value="P:cell wall organization"/>
    <property type="evidence" value="ECO:0007669"/>
    <property type="project" value="UniProtKB-KW"/>
</dbReference>
<keyword evidence="7 8" id="KW-0961">Cell wall biogenesis/degradation</keyword>
<dbReference type="PANTHER" id="PTHR43692:SF1">
    <property type="entry name" value="UDP-N-ACETYLMURAMOYLALANINE--D-GLUTAMATE LIGASE"/>
    <property type="match status" value="1"/>
</dbReference>
<dbReference type="InterPro" id="IPR004101">
    <property type="entry name" value="Mur_ligase_C"/>
</dbReference>
<evidence type="ECO:0000256" key="8">
    <source>
        <dbReference type="RuleBase" id="RU003664"/>
    </source>
</evidence>
<keyword evidence="3 7" id="KW-0963">Cytoplasm</keyword>
<evidence type="ECO:0000256" key="2">
    <source>
        <dbReference type="ARBA" id="ARBA00004752"/>
    </source>
</evidence>
<reference evidence="16 17" key="1">
    <citation type="submission" date="2018-08" db="EMBL/GenBank/DDBJ databases">
        <title>A genome reference for cultivated species of the human gut microbiota.</title>
        <authorList>
            <person name="Zou Y."/>
            <person name="Xue W."/>
            <person name="Luo G."/>
        </authorList>
    </citation>
    <scope>NUCLEOTIDE SEQUENCE [LARGE SCALE GENOMIC DNA]</scope>
    <source>
        <strain evidence="14 16">AF14-6AC</strain>
        <strain evidence="13 17">AF16-14</strain>
        <strain evidence="15 18">OF03-11</strain>
    </source>
</reference>
<comment type="function">
    <text evidence="7 8">Cell wall formation. Catalyzes the addition of glutamate to the nucleotide precursor UDP-N-acetylmuramoyl-L-alanine (UMA).</text>
</comment>
<dbReference type="GO" id="GO:0008764">
    <property type="term" value="F:UDP-N-acetylmuramoylalanine-D-glutamate ligase activity"/>
    <property type="evidence" value="ECO:0007669"/>
    <property type="project" value="UniProtKB-UniRule"/>
</dbReference>
<feature type="binding site" evidence="7">
    <location>
        <begin position="108"/>
        <end position="114"/>
    </location>
    <ligand>
        <name>ATP</name>
        <dbReference type="ChEBI" id="CHEBI:30616"/>
    </ligand>
</feature>
<dbReference type="InterPro" id="IPR036615">
    <property type="entry name" value="Mur_ligase_C_dom_sf"/>
</dbReference>
<organism evidence="15 18">
    <name type="scientific">Odoribacter splanchnicus</name>
    <dbReference type="NCBI Taxonomy" id="28118"/>
    <lineage>
        <taxon>Bacteria</taxon>
        <taxon>Pseudomonadati</taxon>
        <taxon>Bacteroidota</taxon>
        <taxon>Bacteroidia</taxon>
        <taxon>Bacteroidales</taxon>
        <taxon>Odoribacteraceae</taxon>
        <taxon>Odoribacter</taxon>
    </lineage>
</organism>
<evidence type="ECO:0000259" key="9">
    <source>
        <dbReference type="Pfam" id="PF02875"/>
    </source>
</evidence>
<dbReference type="Pfam" id="PF02875">
    <property type="entry name" value="Mur_ligase_C"/>
    <property type="match status" value="1"/>
</dbReference>
<dbReference type="GO" id="GO:0051301">
    <property type="term" value="P:cell division"/>
    <property type="evidence" value="ECO:0007669"/>
    <property type="project" value="UniProtKB-KW"/>
</dbReference>
<evidence type="ECO:0000256" key="5">
    <source>
        <dbReference type="ARBA" id="ARBA00022741"/>
    </source>
</evidence>
<dbReference type="GO" id="GO:0005524">
    <property type="term" value="F:ATP binding"/>
    <property type="evidence" value="ECO:0007669"/>
    <property type="project" value="UniProtKB-UniRule"/>
</dbReference>
<dbReference type="EMBL" id="QRYW01000017">
    <property type="protein sequence ID" value="RGV26696.1"/>
    <property type="molecule type" value="Genomic_DNA"/>
</dbReference>
<comment type="pathway">
    <text evidence="2 7 8">Cell wall biogenesis; peptidoglycan biosynthesis.</text>
</comment>
<dbReference type="EC" id="6.3.2.9" evidence="7 8"/>
<dbReference type="RefSeq" id="WP_013611607.1">
    <property type="nucleotide sequence ID" value="NZ_CABJFF010000002.1"/>
</dbReference>
<keyword evidence="5 7" id="KW-0547">Nucleotide-binding</keyword>
<dbReference type="GO" id="GO:0005737">
    <property type="term" value="C:cytoplasm"/>
    <property type="evidence" value="ECO:0007669"/>
    <property type="project" value="UniProtKB-SubCell"/>
</dbReference>
<evidence type="ECO:0000259" key="10">
    <source>
        <dbReference type="Pfam" id="PF08245"/>
    </source>
</evidence>
<evidence type="ECO:0000313" key="16">
    <source>
        <dbReference type="Proteomes" id="UP000283426"/>
    </source>
</evidence>
<evidence type="ECO:0000256" key="7">
    <source>
        <dbReference type="HAMAP-Rule" id="MF_00639"/>
    </source>
</evidence>
<dbReference type="InterPro" id="IPR036565">
    <property type="entry name" value="Mur-like_cat_sf"/>
</dbReference>
<evidence type="ECO:0000313" key="12">
    <source>
        <dbReference type="EMBL" id="MDB9223436.1"/>
    </source>
</evidence>
<dbReference type="EMBL" id="QSCO01000018">
    <property type="protein sequence ID" value="RGY05356.1"/>
    <property type="molecule type" value="Genomic_DNA"/>
</dbReference>
<dbReference type="Proteomes" id="UP001199750">
    <property type="component" value="Unassembled WGS sequence"/>
</dbReference>
<feature type="domain" description="Mur ligase central" evidence="10">
    <location>
        <begin position="106"/>
        <end position="291"/>
    </location>
</feature>
<dbReference type="GO" id="GO:0008360">
    <property type="term" value="P:regulation of cell shape"/>
    <property type="evidence" value="ECO:0007669"/>
    <property type="project" value="UniProtKB-KW"/>
</dbReference>
<comment type="caution">
    <text evidence="15">The sequence shown here is derived from an EMBL/GenBank/DDBJ whole genome shotgun (WGS) entry which is preliminary data.</text>
</comment>
<comment type="similarity">
    <text evidence="7">Belongs to the MurCDEF family.</text>
</comment>
<evidence type="ECO:0000256" key="1">
    <source>
        <dbReference type="ARBA" id="ARBA00004496"/>
    </source>
</evidence>
<sequence>MKLVVLGGGESGVGAALLGRHLGYEVFLSDKGKLAESYRDELITHRIAFEEGQHSMDRIFAAELVVKSPGIPDTVPMVVALRERGIEVISEIEFAGRHTEAKMVCITGSNGKTTTTLLTCHILTTAGIDAGLAGNVGRSLAAQVAEDAHPLYVVELSSFQLDGMFDFRADIAVLTNITPDHLDRYDHKFENYIDSKFRILNNMRPQDLFIYGLDSEAVGHRLRQVRVVPRMAGFIYADRSIWEKNTCRSGAWMEGEEVVVQLENRQFRIAKQEISIQGRHNVYNAMAAILACMQVGVSDEKIAEGLRTFPQVEHRLETVRVVEGVTYINDSKATNVDSAWYALDSMTTPVIWIAGGTDKGNDYSVLFDLVRQKVKVLICMGVDNRKLIDNFSGICQVVDTHSLKDALAAARQYAVEGDTVLLSPCCASFDLFKNYENRGELFKAAVKEL</sequence>
<dbReference type="UniPathway" id="UPA00219"/>
<dbReference type="InterPro" id="IPR005762">
    <property type="entry name" value="MurD"/>
</dbReference>
<proteinExistence type="inferred from homology"/>
<evidence type="ECO:0000313" key="18">
    <source>
        <dbReference type="Proteomes" id="UP000284434"/>
    </source>
</evidence>
<comment type="catalytic activity">
    <reaction evidence="7 8">
        <text>UDP-N-acetyl-alpha-D-muramoyl-L-alanine + D-glutamate + ATP = UDP-N-acetyl-alpha-D-muramoyl-L-alanyl-D-glutamate + ADP + phosphate + H(+)</text>
        <dbReference type="Rhea" id="RHEA:16429"/>
        <dbReference type="ChEBI" id="CHEBI:15378"/>
        <dbReference type="ChEBI" id="CHEBI:29986"/>
        <dbReference type="ChEBI" id="CHEBI:30616"/>
        <dbReference type="ChEBI" id="CHEBI:43474"/>
        <dbReference type="ChEBI" id="CHEBI:83898"/>
        <dbReference type="ChEBI" id="CHEBI:83900"/>
        <dbReference type="ChEBI" id="CHEBI:456216"/>
        <dbReference type="EC" id="6.3.2.9"/>
    </reaction>
</comment>
<dbReference type="Pfam" id="PF08245">
    <property type="entry name" value="Mur_ligase_M"/>
    <property type="match status" value="1"/>
</dbReference>
<reference evidence="11" key="2">
    <citation type="submission" date="2022-01" db="EMBL/GenBank/DDBJ databases">
        <title>Collection of gut derived symbiotic bacterial strains cultured from healthy donors.</title>
        <authorList>
            <person name="Lin H."/>
            <person name="Kohout C."/>
            <person name="Waligurski E."/>
            <person name="Pamer E.G."/>
        </authorList>
    </citation>
    <scope>NUCLEOTIDE SEQUENCE</scope>
    <source>
        <strain evidence="11">DFI.1.149</strain>
    </source>
</reference>
<dbReference type="EMBL" id="QRYC01000029">
    <property type="protein sequence ID" value="RGU54531.1"/>
    <property type="molecule type" value="Genomic_DNA"/>
</dbReference>
<keyword evidence="6 7" id="KW-0067">ATP-binding</keyword>
<keyword evidence="7 8" id="KW-0573">Peptidoglycan synthesis</keyword>
<dbReference type="Gene3D" id="3.90.190.20">
    <property type="entry name" value="Mur ligase, C-terminal domain"/>
    <property type="match status" value="1"/>
</dbReference>
<evidence type="ECO:0000313" key="15">
    <source>
        <dbReference type="EMBL" id="RGY05356.1"/>
    </source>
</evidence>
<gene>
    <name evidence="7 15" type="primary">murD</name>
    <name evidence="14" type="ORF">DWW24_09060</name>
    <name evidence="13" type="ORF">DWW57_15760</name>
    <name evidence="15" type="ORF">DXA53_12775</name>
    <name evidence="11" type="ORF">L0P03_06960</name>
    <name evidence="12" type="ORF">PN645_10515</name>
</gene>
<evidence type="ECO:0000313" key="14">
    <source>
        <dbReference type="EMBL" id="RGV26696.1"/>
    </source>
</evidence>
<dbReference type="SUPFAM" id="SSF53623">
    <property type="entry name" value="MurD-like peptide ligases, catalytic domain"/>
    <property type="match status" value="1"/>
</dbReference>
<reference evidence="12" key="3">
    <citation type="submission" date="2023-01" db="EMBL/GenBank/DDBJ databases">
        <title>Human gut microbiome strain richness.</title>
        <authorList>
            <person name="Chen-Liaw A."/>
        </authorList>
    </citation>
    <scope>NUCLEOTIDE SEQUENCE</scope>
    <source>
        <strain evidence="12">RTP21484st1_B7_RTP21484_190118</strain>
    </source>
</reference>
<dbReference type="EMBL" id="JAQMRD010000012">
    <property type="protein sequence ID" value="MDB9223436.1"/>
    <property type="molecule type" value="Genomic_DNA"/>
</dbReference>
<evidence type="ECO:0000313" key="13">
    <source>
        <dbReference type="EMBL" id="RGU54531.1"/>
    </source>
</evidence>
<evidence type="ECO:0000256" key="4">
    <source>
        <dbReference type="ARBA" id="ARBA00022598"/>
    </source>
</evidence>
<dbReference type="HAMAP" id="MF_00639">
    <property type="entry name" value="MurD"/>
    <property type="match status" value="1"/>
</dbReference>
<keyword evidence="7 8" id="KW-0131">Cell cycle</keyword>
<evidence type="ECO:0000313" key="11">
    <source>
        <dbReference type="EMBL" id="MCG4959592.1"/>
    </source>
</evidence>
<dbReference type="GeneID" id="61274579"/>
<dbReference type="AlphaFoldDB" id="A0A1Y3YI92"/>
<dbReference type="InterPro" id="IPR013221">
    <property type="entry name" value="Mur_ligase_cen"/>
</dbReference>
<comment type="subcellular location">
    <subcellularLocation>
        <location evidence="1 7 8">Cytoplasm</location>
    </subcellularLocation>
</comment>
<evidence type="ECO:0000256" key="6">
    <source>
        <dbReference type="ARBA" id="ARBA00022840"/>
    </source>
</evidence>
<keyword evidence="7 8" id="KW-0132">Cell division</keyword>
<dbReference type="OMA" id="CSSFDMF"/>
<dbReference type="Proteomes" id="UP000284243">
    <property type="component" value="Unassembled WGS sequence"/>
</dbReference>
<dbReference type="Gene3D" id="3.40.1190.10">
    <property type="entry name" value="Mur-like, catalytic domain"/>
    <property type="match status" value="1"/>
</dbReference>
<dbReference type="Gene3D" id="3.40.50.720">
    <property type="entry name" value="NAD(P)-binding Rossmann-like Domain"/>
    <property type="match status" value="1"/>
</dbReference>
<keyword evidence="4 7" id="KW-0436">Ligase</keyword>
<dbReference type="SUPFAM" id="SSF51984">
    <property type="entry name" value="MurCD N-terminal domain"/>
    <property type="match status" value="1"/>
</dbReference>
<dbReference type="NCBIfam" id="TIGR01087">
    <property type="entry name" value="murD"/>
    <property type="match status" value="1"/>
</dbReference>
<feature type="domain" description="Mur ligase C-terminal" evidence="9">
    <location>
        <begin position="314"/>
        <end position="425"/>
    </location>
</feature>
<dbReference type="EMBL" id="JAKNDN010000011">
    <property type="protein sequence ID" value="MCG4959592.1"/>
    <property type="molecule type" value="Genomic_DNA"/>
</dbReference>
<evidence type="ECO:0000256" key="3">
    <source>
        <dbReference type="ARBA" id="ARBA00022490"/>
    </source>
</evidence>